<gene>
    <name evidence="3" type="ORF">L207DRAFT_517998</name>
</gene>
<dbReference type="AlphaFoldDB" id="A0A2J6R3W7"/>
<dbReference type="SMART" id="SM00257">
    <property type="entry name" value="LysM"/>
    <property type="match status" value="4"/>
</dbReference>
<evidence type="ECO:0000313" key="3">
    <source>
        <dbReference type="EMBL" id="PMD33169.1"/>
    </source>
</evidence>
<dbReference type="EMBL" id="KZ613956">
    <property type="protein sequence ID" value="PMD33169.1"/>
    <property type="molecule type" value="Genomic_DNA"/>
</dbReference>
<dbReference type="PANTHER" id="PTHR33734">
    <property type="entry name" value="LYSM DOMAIN-CONTAINING GPI-ANCHORED PROTEIN 2"/>
    <property type="match status" value="1"/>
</dbReference>
<dbReference type="PROSITE" id="PS51782">
    <property type="entry name" value="LYSM"/>
    <property type="match status" value="4"/>
</dbReference>
<organism evidence="3 4">
    <name type="scientific">Hyaloscypha variabilis (strain UAMH 11265 / GT02V1 / F)</name>
    <name type="common">Meliniomyces variabilis</name>
    <dbReference type="NCBI Taxonomy" id="1149755"/>
    <lineage>
        <taxon>Eukaryota</taxon>
        <taxon>Fungi</taxon>
        <taxon>Dikarya</taxon>
        <taxon>Ascomycota</taxon>
        <taxon>Pezizomycotina</taxon>
        <taxon>Leotiomycetes</taxon>
        <taxon>Helotiales</taxon>
        <taxon>Hyaloscyphaceae</taxon>
        <taxon>Hyaloscypha</taxon>
        <taxon>Hyaloscypha variabilis</taxon>
    </lineage>
</organism>
<feature type="domain" description="LysM" evidence="2">
    <location>
        <begin position="257"/>
        <end position="303"/>
    </location>
</feature>
<feature type="compositionally biased region" description="Low complexity" evidence="1">
    <location>
        <begin position="166"/>
        <end position="183"/>
    </location>
</feature>
<dbReference type="Pfam" id="PF01476">
    <property type="entry name" value="LysM"/>
    <property type="match status" value="4"/>
</dbReference>
<feature type="region of interest" description="Disordered" evidence="1">
    <location>
        <begin position="92"/>
        <end position="115"/>
    </location>
</feature>
<feature type="domain" description="LysM" evidence="2">
    <location>
        <begin position="43"/>
        <end position="89"/>
    </location>
</feature>
<sequence>MPLSTLQALNPQVKPPTYQLNIGDILQTSAGSSGQSTGSTSGGSYTVQAGDYLYTIATKLGITLQALEAANPQVKPPNYLINVGDVLQIPGGSTSGARPAGSSPSKNIGPVSTPSGSYVVQSGDSMFSISQKLGITLPALEAANPQVKAPTYLLNIGAVLQIPGSAAPTAPTTAPSKPVSPAPNTTPGTYVVQPGDSLYSISQKLGVTLPALQAANPQVKPPVFLLNIGDVLQIPGSAGSNTGKGTGSGNNSSPAPGTYVVQPGDSMYTIAQKLNVQLSALEAANPQVKGPTYLINVRDVLKIPGGK</sequence>
<protein>
    <submittedName>
        <fullName evidence="3">Carbohydrate-binding module family 50</fullName>
    </submittedName>
</protein>
<dbReference type="Proteomes" id="UP000235786">
    <property type="component" value="Unassembled WGS sequence"/>
</dbReference>
<name>A0A2J6R3W7_HYAVF</name>
<evidence type="ECO:0000256" key="1">
    <source>
        <dbReference type="SAM" id="MobiDB-lite"/>
    </source>
</evidence>
<evidence type="ECO:0000259" key="2">
    <source>
        <dbReference type="PROSITE" id="PS51782"/>
    </source>
</evidence>
<feature type="domain" description="LysM" evidence="2">
    <location>
        <begin position="116"/>
        <end position="162"/>
    </location>
</feature>
<proteinExistence type="predicted"/>
<dbReference type="InterPro" id="IPR018392">
    <property type="entry name" value="LysM"/>
</dbReference>
<dbReference type="OrthoDB" id="2107166at2759"/>
<dbReference type="Gene3D" id="3.10.350.10">
    <property type="entry name" value="LysM domain"/>
    <property type="match status" value="4"/>
</dbReference>
<feature type="region of interest" description="Disordered" evidence="1">
    <location>
        <begin position="166"/>
        <end position="188"/>
    </location>
</feature>
<reference evidence="3 4" key="1">
    <citation type="submission" date="2016-04" db="EMBL/GenBank/DDBJ databases">
        <title>A degradative enzymes factory behind the ericoid mycorrhizal symbiosis.</title>
        <authorList>
            <consortium name="DOE Joint Genome Institute"/>
            <person name="Martino E."/>
            <person name="Morin E."/>
            <person name="Grelet G."/>
            <person name="Kuo A."/>
            <person name="Kohler A."/>
            <person name="Daghino S."/>
            <person name="Barry K."/>
            <person name="Choi C."/>
            <person name="Cichocki N."/>
            <person name="Clum A."/>
            <person name="Copeland A."/>
            <person name="Hainaut M."/>
            <person name="Haridas S."/>
            <person name="Labutti K."/>
            <person name="Lindquist E."/>
            <person name="Lipzen A."/>
            <person name="Khouja H.-R."/>
            <person name="Murat C."/>
            <person name="Ohm R."/>
            <person name="Olson A."/>
            <person name="Spatafora J."/>
            <person name="Veneault-Fourrey C."/>
            <person name="Henrissat B."/>
            <person name="Grigoriev I."/>
            <person name="Martin F."/>
            <person name="Perotto S."/>
        </authorList>
    </citation>
    <scope>NUCLEOTIDE SEQUENCE [LARGE SCALE GENOMIC DNA]</scope>
    <source>
        <strain evidence="3 4">F</strain>
    </source>
</reference>
<dbReference type="PANTHER" id="PTHR33734:SF22">
    <property type="entry name" value="MEMBRANE-BOUND LYTIC MUREIN TRANSGLYCOSYLASE D"/>
    <property type="match status" value="1"/>
</dbReference>
<evidence type="ECO:0000313" key="4">
    <source>
        <dbReference type="Proteomes" id="UP000235786"/>
    </source>
</evidence>
<feature type="domain" description="LysM" evidence="2">
    <location>
        <begin position="188"/>
        <end position="234"/>
    </location>
</feature>
<dbReference type="SUPFAM" id="SSF54106">
    <property type="entry name" value="LysM domain"/>
    <property type="match status" value="4"/>
</dbReference>
<dbReference type="CDD" id="cd00118">
    <property type="entry name" value="LysM"/>
    <property type="match status" value="4"/>
</dbReference>
<keyword evidence="4" id="KW-1185">Reference proteome</keyword>
<accession>A0A2J6R3W7</accession>
<feature type="region of interest" description="Disordered" evidence="1">
    <location>
        <begin position="239"/>
        <end position="259"/>
    </location>
</feature>
<dbReference type="InterPro" id="IPR036779">
    <property type="entry name" value="LysM_dom_sf"/>
</dbReference>